<name>A0A0F9S5R7_9ZZZZ</name>
<dbReference type="SUPFAM" id="SSF53187">
    <property type="entry name" value="Zn-dependent exopeptidases"/>
    <property type="match status" value="1"/>
</dbReference>
<organism evidence="8">
    <name type="scientific">marine sediment metagenome</name>
    <dbReference type="NCBI Taxonomy" id="412755"/>
    <lineage>
        <taxon>unclassified sequences</taxon>
        <taxon>metagenomes</taxon>
        <taxon>ecological metagenomes</taxon>
    </lineage>
</organism>
<dbReference type="GO" id="GO:0008270">
    <property type="term" value="F:zinc ion binding"/>
    <property type="evidence" value="ECO:0007669"/>
    <property type="project" value="InterPro"/>
</dbReference>
<dbReference type="GO" id="GO:0004181">
    <property type="term" value="F:metallocarboxypeptidase activity"/>
    <property type="evidence" value="ECO:0007669"/>
    <property type="project" value="InterPro"/>
</dbReference>
<protein>
    <recommendedName>
        <fullName evidence="7">Peptidase M14 domain-containing protein</fullName>
    </recommendedName>
</protein>
<keyword evidence="4" id="KW-0378">Hydrolase</keyword>
<keyword evidence="6" id="KW-0482">Metalloprotease</keyword>
<evidence type="ECO:0000256" key="5">
    <source>
        <dbReference type="ARBA" id="ARBA00022833"/>
    </source>
</evidence>
<evidence type="ECO:0000256" key="3">
    <source>
        <dbReference type="ARBA" id="ARBA00022670"/>
    </source>
</evidence>
<dbReference type="InterPro" id="IPR029062">
    <property type="entry name" value="Class_I_gatase-like"/>
</dbReference>
<dbReference type="SUPFAM" id="SSF52317">
    <property type="entry name" value="Class I glutamine amidotransferase-like"/>
    <property type="match status" value="1"/>
</dbReference>
<evidence type="ECO:0000256" key="2">
    <source>
        <dbReference type="ARBA" id="ARBA00005988"/>
    </source>
</evidence>
<evidence type="ECO:0000313" key="8">
    <source>
        <dbReference type="EMBL" id="KKN57587.1"/>
    </source>
</evidence>
<evidence type="ECO:0000256" key="6">
    <source>
        <dbReference type="ARBA" id="ARBA00023049"/>
    </source>
</evidence>
<dbReference type="Gene3D" id="3.40.50.880">
    <property type="match status" value="1"/>
</dbReference>
<dbReference type="GO" id="GO:0005615">
    <property type="term" value="C:extracellular space"/>
    <property type="evidence" value="ECO:0007669"/>
    <property type="project" value="TreeGrafter"/>
</dbReference>
<dbReference type="Gene3D" id="3.40.630.10">
    <property type="entry name" value="Zn peptidases"/>
    <property type="match status" value="1"/>
</dbReference>
<sequence length="866" mass="97253">MRKNVKLLRNIHIHLALVIIGLVFLTQITIAQKKITSPTEFFGFELGSDRKIARWDKIVDYFKVLEKETNKLQVINMGKSTMGHPFLLVIISSPENLANLDRLREVNARISNPRGIPENDIKKLVREGKAVICQSMSLHATEIGGTQMTPELTYDLITRSDEETQRILNNVIFFLIPSFNPDGQIMVTDWYRKTVGTEFEGASLPWLYHKYAGHDNNRDGDYINLAESVYAAKIMFRDWVPQAYIDHHHMGSYGARFYVPPYCEPIRPYADPLIWREISWYGSHIAYKLEEAGKSGILNAAQYPGWGHFGWHWITPFHNIAGMLTESASARVASPLFIHPEQLRGGSRQFPDYEAQSTFPNPWPGGWWRLRDIVEQKKISAWALLDLAARNKETVLWNAYLKAKRQADRGAQGKPKAYVIPVAQHDSLTALKMVNTLLLSGIEIRQSRKDFTAGGVTYPKGSYLISLAQPKMGLIRNLLGQTHYADNKWTRDKDGSPLRPYDLATHTMNEFMGVRVDPVNEAVSGDFQTLTGQTRVSGRVSIGGSGFVLDGRLNASFKAVNLLLDKKIPVQRIEKATSGLRPGDFIVSGGPESVLKNVAEQTGVHFKALESKPKGGTHQVKRMRVGMYQRYYGGNMDEGWTRLVLEKFSFPYTSLMDAEIKKGNLVKKYDVIILPSDSTEMITGDIPPDSRYGRRISEIPPDYRSGIGKEGVEALKAFVKRGGTLVTLGEACSFAIEKFGLSVSDTVDDLSSKEFFCPGSTLKATFDNNHPLAYGMPSEGLVLFWSSQSFVITPGQHNEDYETVVRYIDSDILQSGWLIGEEHLSKKAAMVAAKHGKGQVVLIGFRTQHRCQTHGTFKLLFNALIR</sequence>
<dbReference type="InterPro" id="IPR000834">
    <property type="entry name" value="Peptidase_M14"/>
</dbReference>
<dbReference type="GO" id="GO:0006508">
    <property type="term" value="P:proteolysis"/>
    <property type="evidence" value="ECO:0007669"/>
    <property type="project" value="UniProtKB-KW"/>
</dbReference>
<comment type="caution">
    <text evidence="8">The sequence shown here is derived from an EMBL/GenBank/DDBJ whole genome shotgun (WGS) entry which is preliminary data.</text>
</comment>
<feature type="domain" description="Peptidase M14" evidence="7">
    <location>
        <begin position="60"/>
        <end position="194"/>
    </location>
</feature>
<comment type="similarity">
    <text evidence="2">Belongs to the peptidase M14 family.</text>
</comment>
<evidence type="ECO:0000259" key="7">
    <source>
        <dbReference type="Pfam" id="PF00246"/>
    </source>
</evidence>
<evidence type="ECO:0000256" key="1">
    <source>
        <dbReference type="ARBA" id="ARBA00001947"/>
    </source>
</evidence>
<reference evidence="8" key="1">
    <citation type="journal article" date="2015" name="Nature">
        <title>Complex archaea that bridge the gap between prokaryotes and eukaryotes.</title>
        <authorList>
            <person name="Spang A."/>
            <person name="Saw J.H."/>
            <person name="Jorgensen S.L."/>
            <person name="Zaremba-Niedzwiedzka K."/>
            <person name="Martijn J."/>
            <person name="Lind A.E."/>
            <person name="van Eijk R."/>
            <person name="Schleper C."/>
            <person name="Guy L."/>
            <person name="Ettema T.J."/>
        </authorList>
    </citation>
    <scope>NUCLEOTIDE SEQUENCE</scope>
</reference>
<dbReference type="EMBL" id="LAZR01000797">
    <property type="protein sequence ID" value="KKN57587.1"/>
    <property type="molecule type" value="Genomic_DNA"/>
</dbReference>
<proteinExistence type="inferred from homology"/>
<evidence type="ECO:0000256" key="4">
    <source>
        <dbReference type="ARBA" id="ARBA00022801"/>
    </source>
</evidence>
<dbReference type="PANTHER" id="PTHR11705">
    <property type="entry name" value="PROTEASE FAMILY M14 CARBOXYPEPTIDASE A,B"/>
    <property type="match status" value="1"/>
</dbReference>
<accession>A0A0F9S5R7</accession>
<dbReference type="PANTHER" id="PTHR11705:SF143">
    <property type="entry name" value="SLL0236 PROTEIN"/>
    <property type="match status" value="1"/>
</dbReference>
<comment type="cofactor">
    <cofactor evidence="1">
        <name>Zn(2+)</name>
        <dbReference type="ChEBI" id="CHEBI:29105"/>
    </cofactor>
</comment>
<gene>
    <name evidence="8" type="ORF">LCGC14_0560710</name>
</gene>
<dbReference type="AlphaFoldDB" id="A0A0F9S5R7"/>
<keyword evidence="5" id="KW-0862">Zinc</keyword>
<dbReference type="CDD" id="cd06240">
    <property type="entry name" value="M14-like"/>
    <property type="match status" value="1"/>
</dbReference>
<dbReference type="Pfam" id="PF00246">
    <property type="entry name" value="Peptidase_M14"/>
    <property type="match status" value="1"/>
</dbReference>
<keyword evidence="3" id="KW-0645">Protease</keyword>